<dbReference type="EMBL" id="CP104205">
    <property type="protein sequence ID" value="UWX56067.1"/>
    <property type="molecule type" value="Genomic_DNA"/>
</dbReference>
<dbReference type="Gene3D" id="2.120.10.30">
    <property type="entry name" value="TolB, C-terminal domain"/>
    <property type="match status" value="1"/>
</dbReference>
<dbReference type="PANTHER" id="PTHR19328:SF75">
    <property type="entry name" value="ALDOSE SUGAR DEHYDROGENASE YLII"/>
    <property type="match status" value="1"/>
</dbReference>
<organism evidence="2 3">
    <name type="scientific">Maribacter litopenaei</name>
    <dbReference type="NCBI Taxonomy" id="2976127"/>
    <lineage>
        <taxon>Bacteria</taxon>
        <taxon>Pseudomonadati</taxon>
        <taxon>Bacteroidota</taxon>
        <taxon>Flavobacteriia</taxon>
        <taxon>Flavobacteriales</taxon>
        <taxon>Flavobacteriaceae</taxon>
        <taxon>Maribacter</taxon>
    </lineage>
</organism>
<dbReference type="InterPro" id="IPR011042">
    <property type="entry name" value="6-blade_b-propeller_TolB-like"/>
</dbReference>
<dbReference type="PANTHER" id="PTHR19328">
    <property type="entry name" value="HEDGEHOG-INTERACTING PROTEIN"/>
    <property type="match status" value="1"/>
</dbReference>
<feature type="domain" description="Glucose/Sorbosone dehydrogenase" evidence="1">
    <location>
        <begin position="40"/>
        <end position="182"/>
    </location>
</feature>
<dbReference type="InterPro" id="IPR011041">
    <property type="entry name" value="Quinoprot_gluc/sorb_DH_b-prop"/>
</dbReference>
<evidence type="ECO:0000313" key="2">
    <source>
        <dbReference type="EMBL" id="UWX56067.1"/>
    </source>
</evidence>
<dbReference type="RefSeq" id="WP_260574595.1">
    <property type="nucleotide sequence ID" value="NZ_CP104205.1"/>
</dbReference>
<proteinExistence type="predicted"/>
<name>A0ABY5YAJ1_9FLAO</name>
<protein>
    <submittedName>
        <fullName evidence="2">PQQ-dependent sugar dehydrogenase</fullName>
    </submittedName>
</protein>
<evidence type="ECO:0000259" key="1">
    <source>
        <dbReference type="Pfam" id="PF07995"/>
    </source>
</evidence>
<sequence>MAPKTTQFSFLWLLFSFIGDFLIAQISYESAFPELSFNFPVELESSIDGSNRLFVVEQAGLIKVFQNRPETTISEVSVFLDIRDKVSFSSGQEIGLLGMAFHPQFQSNGYVFVYYIDQPNEYYRINISRFEVSESDPNSLNTESEFIIAQFTKDTGDSNHNGGKIAFGPDGYLYATIGDGGGAGDLEEMGKTWKRFLEV</sequence>
<accession>A0ABY5YAJ1</accession>
<dbReference type="SUPFAM" id="SSF50952">
    <property type="entry name" value="Soluble quinoprotein glucose dehydrogenase"/>
    <property type="match status" value="1"/>
</dbReference>
<keyword evidence="3" id="KW-1185">Reference proteome</keyword>
<gene>
    <name evidence="2" type="ORF">NYZ99_07095</name>
</gene>
<reference evidence="2" key="1">
    <citation type="submission" date="2022-09" db="EMBL/GenBank/DDBJ databases">
        <title>Maribacter litopenaei sp. nov., isolated from the intestinal tract of the Pacific White Shrimp, Litopenaeus vannamei.</title>
        <authorList>
            <person name="Kim S.Y."/>
            <person name="Hwang C.Y."/>
        </authorList>
    </citation>
    <scope>NUCLEOTIDE SEQUENCE</scope>
    <source>
        <strain evidence="2">HL-LV01</strain>
    </source>
</reference>
<dbReference type="Pfam" id="PF07995">
    <property type="entry name" value="GSDH"/>
    <property type="match status" value="1"/>
</dbReference>
<evidence type="ECO:0000313" key="3">
    <source>
        <dbReference type="Proteomes" id="UP001059209"/>
    </source>
</evidence>
<dbReference type="Proteomes" id="UP001059209">
    <property type="component" value="Chromosome"/>
</dbReference>
<dbReference type="InterPro" id="IPR012938">
    <property type="entry name" value="Glc/Sorbosone_DH"/>
</dbReference>